<dbReference type="Proteomes" id="UP000193922">
    <property type="component" value="Unassembled WGS sequence"/>
</dbReference>
<organism evidence="2 3">
    <name type="scientific">Linderina pennispora</name>
    <dbReference type="NCBI Taxonomy" id="61395"/>
    <lineage>
        <taxon>Eukaryota</taxon>
        <taxon>Fungi</taxon>
        <taxon>Fungi incertae sedis</taxon>
        <taxon>Zoopagomycota</taxon>
        <taxon>Kickxellomycotina</taxon>
        <taxon>Kickxellomycetes</taxon>
        <taxon>Kickxellales</taxon>
        <taxon>Kickxellaceae</taxon>
        <taxon>Linderina</taxon>
    </lineage>
</organism>
<protein>
    <submittedName>
        <fullName evidence="2">Uncharacterized protein</fullName>
    </submittedName>
</protein>
<comment type="caution">
    <text evidence="2">The sequence shown here is derived from an EMBL/GenBank/DDBJ whole genome shotgun (WGS) entry which is preliminary data.</text>
</comment>
<feature type="compositionally biased region" description="Low complexity" evidence="1">
    <location>
        <begin position="86"/>
        <end position="98"/>
    </location>
</feature>
<dbReference type="AlphaFoldDB" id="A0A1Y1W3C1"/>
<dbReference type="OrthoDB" id="2139939at2759"/>
<evidence type="ECO:0000313" key="2">
    <source>
        <dbReference type="EMBL" id="ORX67786.1"/>
    </source>
</evidence>
<dbReference type="RefSeq" id="XP_040741632.1">
    <property type="nucleotide sequence ID" value="XM_040888111.1"/>
</dbReference>
<accession>A0A1Y1W3C1</accession>
<gene>
    <name evidence="2" type="ORF">DL89DRAFT_268991</name>
</gene>
<proteinExistence type="predicted"/>
<dbReference type="InterPro" id="IPR044688">
    <property type="entry name" value="SCI-1-like"/>
</dbReference>
<dbReference type="GeneID" id="63804759"/>
<evidence type="ECO:0000256" key="1">
    <source>
        <dbReference type="SAM" id="MobiDB-lite"/>
    </source>
</evidence>
<sequence>MSLHRHDAAPISQDDYFKLNAPFRLWLRKERNTYFDELPTDKARRHFASFVRRWNAGKLRSRYYQADPSLTGLPAGTATRHSWGHTQGTTQGSTQGPTLPSKDQAKNSSKRFHHEQREREHERRKRSRREDRDRTELILDEVAPKETGREAKILKRRAKSQHLHQDKSMDATLDDSELYGDAGSEFRKLVRSRDQRRAAKQGSLEKQAAASDLREKERQTIERYRQMALESKELGRGMFAED</sequence>
<name>A0A1Y1W3C1_9FUNG</name>
<dbReference type="PANTHER" id="PTHR34117:SF1">
    <property type="entry name" value="STYLE CELL-CYCLE INHIBITOR 1"/>
    <property type="match status" value="1"/>
</dbReference>
<feature type="compositionally biased region" description="Basic and acidic residues" evidence="1">
    <location>
        <begin position="128"/>
        <end position="144"/>
    </location>
</feature>
<keyword evidence="3" id="KW-1185">Reference proteome</keyword>
<dbReference type="PANTHER" id="PTHR34117">
    <property type="entry name" value="STYLE CELL-CYCLE INHIBITOR 1"/>
    <property type="match status" value="1"/>
</dbReference>
<reference evidence="2 3" key="1">
    <citation type="submission" date="2016-07" db="EMBL/GenBank/DDBJ databases">
        <title>Pervasive Adenine N6-methylation of Active Genes in Fungi.</title>
        <authorList>
            <consortium name="DOE Joint Genome Institute"/>
            <person name="Mondo S.J."/>
            <person name="Dannebaum R.O."/>
            <person name="Kuo R.C."/>
            <person name="Labutti K."/>
            <person name="Haridas S."/>
            <person name="Kuo A."/>
            <person name="Salamov A."/>
            <person name="Ahrendt S.R."/>
            <person name="Lipzen A."/>
            <person name="Sullivan W."/>
            <person name="Andreopoulos W.B."/>
            <person name="Clum A."/>
            <person name="Lindquist E."/>
            <person name="Daum C."/>
            <person name="Ramamoorthy G.K."/>
            <person name="Gryganskyi A."/>
            <person name="Culley D."/>
            <person name="Magnuson J.K."/>
            <person name="James T.Y."/>
            <person name="O'Malley M.A."/>
            <person name="Stajich J.E."/>
            <person name="Spatafora J.W."/>
            <person name="Visel A."/>
            <person name="Grigoriev I.V."/>
        </authorList>
    </citation>
    <scope>NUCLEOTIDE SEQUENCE [LARGE SCALE GENOMIC DNA]</scope>
    <source>
        <strain evidence="2 3">ATCC 12442</strain>
    </source>
</reference>
<dbReference type="STRING" id="61395.A0A1Y1W3C1"/>
<feature type="region of interest" description="Disordered" evidence="1">
    <location>
        <begin position="190"/>
        <end position="218"/>
    </location>
</feature>
<dbReference type="EMBL" id="MCFD01000011">
    <property type="protein sequence ID" value="ORX67786.1"/>
    <property type="molecule type" value="Genomic_DNA"/>
</dbReference>
<feature type="region of interest" description="Disordered" evidence="1">
    <location>
        <begin position="156"/>
        <end position="176"/>
    </location>
</feature>
<evidence type="ECO:0000313" key="3">
    <source>
        <dbReference type="Proteomes" id="UP000193922"/>
    </source>
</evidence>
<feature type="region of interest" description="Disordered" evidence="1">
    <location>
        <begin position="75"/>
        <end position="144"/>
    </location>
</feature>